<name>A0A4E0PVI8_9EURY</name>
<evidence type="ECO:0000313" key="2">
    <source>
        <dbReference type="EMBL" id="TGC09368.1"/>
    </source>
</evidence>
<proteinExistence type="predicted"/>
<dbReference type="RefSeq" id="WP_135389407.1">
    <property type="nucleotide sequence ID" value="NZ_PGGK01000005.1"/>
</dbReference>
<keyword evidence="3" id="KW-1185">Reference proteome</keyword>
<organism evidence="2 3">
    <name type="scientific">Methanolobus halotolerans</name>
    <dbReference type="NCBI Taxonomy" id="2052935"/>
    <lineage>
        <taxon>Archaea</taxon>
        <taxon>Methanobacteriati</taxon>
        <taxon>Methanobacteriota</taxon>
        <taxon>Stenosarchaea group</taxon>
        <taxon>Methanomicrobia</taxon>
        <taxon>Methanosarcinales</taxon>
        <taxon>Methanosarcinaceae</taxon>
        <taxon>Methanolobus</taxon>
    </lineage>
</organism>
<evidence type="ECO:0000313" key="3">
    <source>
        <dbReference type="Proteomes" id="UP000297295"/>
    </source>
</evidence>
<gene>
    <name evidence="2" type="ORF">CUN85_05895</name>
</gene>
<dbReference type="InterPro" id="IPR013561">
    <property type="entry name" value="FilR1_middle_dom"/>
</dbReference>
<feature type="domain" description="Methanogenesis regulatory protein FilR1 middle" evidence="1">
    <location>
        <begin position="137"/>
        <end position="252"/>
    </location>
</feature>
<dbReference type="Proteomes" id="UP000297295">
    <property type="component" value="Unassembled WGS sequence"/>
</dbReference>
<dbReference type="EMBL" id="PGGK01000005">
    <property type="protein sequence ID" value="TGC09368.1"/>
    <property type="molecule type" value="Genomic_DNA"/>
</dbReference>
<sequence length="260" mass="30614">MKRSLLDIVFASEKRKTTLLILQEGPQEMGTLLELLKTTRQSLLPQIRILEEHHLVSQFNDTYELTTIGSLLVDKIAPLLSTLEVLDVDIDYWGTHNFDFVPPYLLKRINDLQECEIITPSLTELYSLHKTYHETKITESIYSVGNLFYPDYQSRFTEMIDNKISINYIISENLFNKVRTESTEHFKLFIKSGYFNLYVYNKKMNFLFFTFDDFHIVINPIKNDGDLDNKYLLCSTENALKWGKDLFDYYLKDSKPINKI</sequence>
<comment type="caution">
    <text evidence="2">The sequence shown here is derived from an EMBL/GenBank/DDBJ whole genome shotgun (WGS) entry which is preliminary data.</text>
</comment>
<dbReference type="InterPro" id="IPR036390">
    <property type="entry name" value="WH_DNA-bd_sf"/>
</dbReference>
<accession>A0A4E0PVI8</accession>
<dbReference type="OrthoDB" id="11410at2157"/>
<reference evidence="2 3" key="1">
    <citation type="submission" date="2017-11" db="EMBL/GenBank/DDBJ databases">
        <title>Isolation and Characterization of Methanogenic Archaea from Saline Meromictic Lake at Siberia.</title>
        <authorList>
            <person name="Shen Y."/>
            <person name="Huang H.-H."/>
            <person name="Lai M.-C."/>
            <person name="Chen S.-C."/>
        </authorList>
    </citation>
    <scope>NUCLEOTIDE SEQUENCE [LARGE SCALE GENOMIC DNA]</scope>
    <source>
        <strain evidence="2 3">SY-01</strain>
    </source>
</reference>
<dbReference type="PIRSF" id="PIRSF006692">
    <property type="entry name" value="TF_HTH_AF0396_prd"/>
    <property type="match status" value="1"/>
</dbReference>
<dbReference type="Pfam" id="PF08350">
    <property type="entry name" value="FilR1_middle"/>
    <property type="match status" value="1"/>
</dbReference>
<dbReference type="AlphaFoldDB" id="A0A4E0PVI8"/>
<dbReference type="InterPro" id="IPR016490">
    <property type="entry name" value="Tscrpt_reg_HTH_AF0396-typ3"/>
</dbReference>
<evidence type="ECO:0000259" key="1">
    <source>
        <dbReference type="Pfam" id="PF08350"/>
    </source>
</evidence>
<dbReference type="SUPFAM" id="SSF46785">
    <property type="entry name" value="Winged helix' DNA-binding domain"/>
    <property type="match status" value="1"/>
</dbReference>
<protein>
    <submittedName>
        <fullName evidence="2">Transcriptional regulator</fullName>
    </submittedName>
</protein>